<dbReference type="InterPro" id="IPR011074">
    <property type="entry name" value="CRAL/TRIO_N_dom"/>
</dbReference>
<gene>
    <name evidence="3" type="ORF">BT63DRAFT_427382</name>
</gene>
<dbReference type="SUPFAM" id="SSF52087">
    <property type="entry name" value="CRAL/TRIO domain"/>
    <property type="match status" value="1"/>
</dbReference>
<dbReference type="Pfam" id="PF00650">
    <property type="entry name" value="CRAL_TRIO"/>
    <property type="match status" value="1"/>
</dbReference>
<evidence type="ECO:0000256" key="1">
    <source>
        <dbReference type="SAM" id="MobiDB-lite"/>
    </source>
</evidence>
<dbReference type="InterPro" id="IPR036273">
    <property type="entry name" value="CRAL/TRIO_N_dom_sf"/>
</dbReference>
<keyword evidence="4" id="KW-1185">Reference proteome</keyword>
<dbReference type="InterPro" id="IPR052578">
    <property type="entry name" value="PI_Transfer_CRAL-TRIO"/>
</dbReference>
<proteinExistence type="predicted"/>
<dbReference type="CDD" id="cd00170">
    <property type="entry name" value="SEC14"/>
    <property type="match status" value="1"/>
</dbReference>
<accession>A0A6A6U7A9</accession>
<dbReference type="EMBL" id="MU004238">
    <property type="protein sequence ID" value="KAF2666968.1"/>
    <property type="molecule type" value="Genomic_DNA"/>
</dbReference>
<dbReference type="InterPro" id="IPR036865">
    <property type="entry name" value="CRAL-TRIO_dom_sf"/>
</dbReference>
<dbReference type="Gene3D" id="3.40.525.10">
    <property type="entry name" value="CRAL-TRIO lipid binding domain"/>
    <property type="match status" value="1"/>
</dbReference>
<organism evidence="3 4">
    <name type="scientific">Microthyrium microscopicum</name>
    <dbReference type="NCBI Taxonomy" id="703497"/>
    <lineage>
        <taxon>Eukaryota</taxon>
        <taxon>Fungi</taxon>
        <taxon>Dikarya</taxon>
        <taxon>Ascomycota</taxon>
        <taxon>Pezizomycotina</taxon>
        <taxon>Dothideomycetes</taxon>
        <taxon>Dothideomycetes incertae sedis</taxon>
        <taxon>Microthyriales</taxon>
        <taxon>Microthyriaceae</taxon>
        <taxon>Microthyrium</taxon>
    </lineage>
</organism>
<dbReference type="PANTHER" id="PTHR45824">
    <property type="entry name" value="GH16843P"/>
    <property type="match status" value="1"/>
</dbReference>
<dbReference type="OrthoDB" id="75724at2759"/>
<dbReference type="Proteomes" id="UP000799302">
    <property type="component" value="Unassembled WGS sequence"/>
</dbReference>
<dbReference type="SUPFAM" id="SSF46938">
    <property type="entry name" value="CRAL/TRIO N-terminal domain"/>
    <property type="match status" value="1"/>
</dbReference>
<feature type="region of interest" description="Disordered" evidence="1">
    <location>
        <begin position="27"/>
        <end position="104"/>
    </location>
</feature>
<evidence type="ECO:0000259" key="2">
    <source>
        <dbReference type="PROSITE" id="PS50191"/>
    </source>
</evidence>
<feature type="domain" description="CRAL-TRIO" evidence="2">
    <location>
        <begin position="196"/>
        <end position="349"/>
    </location>
</feature>
<dbReference type="PANTHER" id="PTHR45824:SF29">
    <property type="entry name" value="GH16843P"/>
    <property type="match status" value="1"/>
</dbReference>
<feature type="compositionally biased region" description="Low complexity" evidence="1">
    <location>
        <begin position="37"/>
        <end position="50"/>
    </location>
</feature>
<dbReference type="SMART" id="SM00516">
    <property type="entry name" value="SEC14"/>
    <property type="match status" value="1"/>
</dbReference>
<dbReference type="InterPro" id="IPR001251">
    <property type="entry name" value="CRAL-TRIO_dom"/>
</dbReference>
<dbReference type="PROSITE" id="PS50191">
    <property type="entry name" value="CRAL_TRIO"/>
    <property type="match status" value="1"/>
</dbReference>
<name>A0A6A6U7A9_9PEZI</name>
<dbReference type="GO" id="GO:0008526">
    <property type="term" value="F:phosphatidylinositol transfer activity"/>
    <property type="evidence" value="ECO:0007669"/>
    <property type="project" value="TreeGrafter"/>
</dbReference>
<dbReference type="AlphaFoldDB" id="A0A6A6U7A9"/>
<sequence length="417" mass="46278">MATIDNPEPVVIVPAEGDALAAKAAALDLSEPKSSDATKSTATASTALDDTSPKAASKDVATTDEKAPVAATEPAKVAEVAKPIEPTQPSGPRLTPIEHPTPTSKPLLRAELTETEETKYTELLTTVKTWTEIPTTSAASTPAEPINDGDRLFLTRDCLLRYLRATKWDVPSSAKRLLATLTWRREYGLVGFTHSYISPENETGKQVLLGFDNEGRPCLYLNPSRQNTERSEKQLHHLFYMVERVVDLMVPGQETLALLVNFMDTRKGQGASVAQARTVMSVLQNHYPERLGRALITDLPWYISAFFKMISPFIDPHTRTKLKFNEPMTNYVPAEQLLTPFGGKLEFEYKHDVYWPALDALCTQRRQEYFDRWVKAGKEIGECETYLRGGDKASVHANKTEPEAVQGATEPINTTID</sequence>
<protein>
    <submittedName>
        <fullName evidence="3">CRAL/TRIO domain-containing protein</fullName>
    </submittedName>
</protein>
<dbReference type="SMART" id="SM01100">
    <property type="entry name" value="CRAL_TRIO_N"/>
    <property type="match status" value="1"/>
</dbReference>
<evidence type="ECO:0000313" key="4">
    <source>
        <dbReference type="Proteomes" id="UP000799302"/>
    </source>
</evidence>
<dbReference type="Pfam" id="PF03765">
    <property type="entry name" value="CRAL_TRIO_N"/>
    <property type="match status" value="1"/>
</dbReference>
<evidence type="ECO:0000313" key="3">
    <source>
        <dbReference type="EMBL" id="KAF2666968.1"/>
    </source>
</evidence>
<reference evidence="3" key="1">
    <citation type="journal article" date="2020" name="Stud. Mycol.">
        <title>101 Dothideomycetes genomes: a test case for predicting lifestyles and emergence of pathogens.</title>
        <authorList>
            <person name="Haridas S."/>
            <person name="Albert R."/>
            <person name="Binder M."/>
            <person name="Bloem J."/>
            <person name="Labutti K."/>
            <person name="Salamov A."/>
            <person name="Andreopoulos B."/>
            <person name="Baker S."/>
            <person name="Barry K."/>
            <person name="Bills G."/>
            <person name="Bluhm B."/>
            <person name="Cannon C."/>
            <person name="Castanera R."/>
            <person name="Culley D."/>
            <person name="Daum C."/>
            <person name="Ezra D."/>
            <person name="Gonzalez J."/>
            <person name="Henrissat B."/>
            <person name="Kuo A."/>
            <person name="Liang C."/>
            <person name="Lipzen A."/>
            <person name="Lutzoni F."/>
            <person name="Magnuson J."/>
            <person name="Mondo S."/>
            <person name="Nolan M."/>
            <person name="Ohm R."/>
            <person name="Pangilinan J."/>
            <person name="Park H.-J."/>
            <person name="Ramirez L."/>
            <person name="Alfaro M."/>
            <person name="Sun H."/>
            <person name="Tritt A."/>
            <person name="Yoshinaga Y."/>
            <person name="Zwiers L.-H."/>
            <person name="Turgeon B."/>
            <person name="Goodwin S."/>
            <person name="Spatafora J."/>
            <person name="Crous P."/>
            <person name="Grigoriev I."/>
        </authorList>
    </citation>
    <scope>NUCLEOTIDE SEQUENCE</scope>
    <source>
        <strain evidence="3">CBS 115976</strain>
    </source>
</reference>